<evidence type="ECO:0000259" key="1">
    <source>
        <dbReference type="Pfam" id="PF18701"/>
    </source>
</evidence>
<organism evidence="2 3">
    <name type="scientific">Rhipicephalus microplus</name>
    <name type="common">Cattle tick</name>
    <name type="synonym">Boophilus microplus</name>
    <dbReference type="NCBI Taxonomy" id="6941"/>
    <lineage>
        <taxon>Eukaryota</taxon>
        <taxon>Metazoa</taxon>
        <taxon>Ecdysozoa</taxon>
        <taxon>Arthropoda</taxon>
        <taxon>Chelicerata</taxon>
        <taxon>Arachnida</taxon>
        <taxon>Acari</taxon>
        <taxon>Parasitiformes</taxon>
        <taxon>Ixodida</taxon>
        <taxon>Ixodoidea</taxon>
        <taxon>Ixodidae</taxon>
        <taxon>Rhipicephalinae</taxon>
        <taxon>Rhipicephalus</taxon>
        <taxon>Boophilus</taxon>
    </lineage>
</organism>
<reference evidence="2" key="2">
    <citation type="submission" date="2021-09" db="EMBL/GenBank/DDBJ databases">
        <authorList>
            <person name="Jia N."/>
            <person name="Wang J."/>
            <person name="Shi W."/>
            <person name="Du L."/>
            <person name="Sun Y."/>
            <person name="Zhan W."/>
            <person name="Jiang J."/>
            <person name="Wang Q."/>
            <person name="Zhang B."/>
            <person name="Ji P."/>
            <person name="Sakyi L.B."/>
            <person name="Cui X."/>
            <person name="Yuan T."/>
            <person name="Jiang B."/>
            <person name="Yang W."/>
            <person name="Lam T.T.-Y."/>
            <person name="Chang Q."/>
            <person name="Ding S."/>
            <person name="Wang X."/>
            <person name="Zhu J."/>
            <person name="Ruan X."/>
            <person name="Zhao L."/>
            <person name="Wei J."/>
            <person name="Que T."/>
            <person name="Du C."/>
            <person name="Cheng J."/>
            <person name="Dai P."/>
            <person name="Han X."/>
            <person name="Huang E."/>
            <person name="Gao Y."/>
            <person name="Liu J."/>
            <person name="Shao H."/>
            <person name="Ye R."/>
            <person name="Li L."/>
            <person name="Wei W."/>
            <person name="Wang X."/>
            <person name="Wang C."/>
            <person name="Huo Q."/>
            <person name="Li W."/>
            <person name="Guo W."/>
            <person name="Chen H."/>
            <person name="Chen S."/>
            <person name="Zhou L."/>
            <person name="Zhou L."/>
            <person name="Ni X."/>
            <person name="Tian J."/>
            <person name="Zhou Y."/>
            <person name="Sheng Y."/>
            <person name="Liu T."/>
            <person name="Pan Y."/>
            <person name="Xia L."/>
            <person name="Li J."/>
            <person name="Zhao F."/>
            <person name="Cao W."/>
        </authorList>
    </citation>
    <scope>NUCLEOTIDE SEQUENCE</scope>
    <source>
        <strain evidence="2">Rmic-2018</strain>
        <tissue evidence="2">Larvae</tissue>
    </source>
</reference>
<dbReference type="InterPro" id="IPR040676">
    <property type="entry name" value="DUF5641"/>
</dbReference>
<dbReference type="Pfam" id="PF18701">
    <property type="entry name" value="DUF5641"/>
    <property type="match status" value="1"/>
</dbReference>
<dbReference type="AlphaFoldDB" id="A0A9J6DR45"/>
<accession>A0A9J6DR45</accession>
<proteinExistence type="predicted"/>
<sequence length="115" mass="13096">MPELGVTAETSTHAELQVQYWKRISMQLWQRWKSAYLLQLGPAHCHPERGFSLIRMSDVVTVLEDKTSPTFWELGRVTSLQPVRDGVARTCSARFATGHVLNRPVQKLCVMEATK</sequence>
<evidence type="ECO:0000313" key="2">
    <source>
        <dbReference type="EMBL" id="KAH8024414.1"/>
    </source>
</evidence>
<protein>
    <recommendedName>
        <fullName evidence="1">DUF5641 domain-containing protein</fullName>
    </recommendedName>
</protein>
<reference evidence="2" key="1">
    <citation type="journal article" date="2020" name="Cell">
        <title>Large-Scale Comparative Analyses of Tick Genomes Elucidate Their Genetic Diversity and Vector Capacities.</title>
        <authorList>
            <consortium name="Tick Genome and Microbiome Consortium (TIGMIC)"/>
            <person name="Jia N."/>
            <person name="Wang J."/>
            <person name="Shi W."/>
            <person name="Du L."/>
            <person name="Sun Y."/>
            <person name="Zhan W."/>
            <person name="Jiang J.F."/>
            <person name="Wang Q."/>
            <person name="Zhang B."/>
            <person name="Ji P."/>
            <person name="Bell-Sakyi L."/>
            <person name="Cui X.M."/>
            <person name="Yuan T.T."/>
            <person name="Jiang B.G."/>
            <person name="Yang W.F."/>
            <person name="Lam T.T."/>
            <person name="Chang Q.C."/>
            <person name="Ding S.J."/>
            <person name="Wang X.J."/>
            <person name="Zhu J.G."/>
            <person name="Ruan X.D."/>
            <person name="Zhao L."/>
            <person name="Wei J.T."/>
            <person name="Ye R.Z."/>
            <person name="Que T.C."/>
            <person name="Du C.H."/>
            <person name="Zhou Y.H."/>
            <person name="Cheng J.X."/>
            <person name="Dai P.F."/>
            <person name="Guo W.B."/>
            <person name="Han X.H."/>
            <person name="Huang E.J."/>
            <person name="Li L.F."/>
            <person name="Wei W."/>
            <person name="Gao Y.C."/>
            <person name="Liu J.Z."/>
            <person name="Shao H.Z."/>
            <person name="Wang X."/>
            <person name="Wang C.C."/>
            <person name="Yang T.C."/>
            <person name="Huo Q.B."/>
            <person name="Li W."/>
            <person name="Chen H.Y."/>
            <person name="Chen S.E."/>
            <person name="Zhou L.G."/>
            <person name="Ni X.B."/>
            <person name="Tian J.H."/>
            <person name="Sheng Y."/>
            <person name="Liu T."/>
            <person name="Pan Y.S."/>
            <person name="Xia L.Y."/>
            <person name="Li J."/>
            <person name="Zhao F."/>
            <person name="Cao W.C."/>
        </authorList>
    </citation>
    <scope>NUCLEOTIDE SEQUENCE</scope>
    <source>
        <strain evidence="2">Rmic-2018</strain>
    </source>
</reference>
<gene>
    <name evidence="2" type="ORF">HPB51_022919</name>
</gene>
<keyword evidence="3" id="KW-1185">Reference proteome</keyword>
<name>A0A9J6DR45_RHIMP</name>
<dbReference type="Proteomes" id="UP000821866">
    <property type="component" value="Chromosome 6"/>
</dbReference>
<comment type="caution">
    <text evidence="2">The sequence shown here is derived from an EMBL/GenBank/DDBJ whole genome shotgun (WGS) entry which is preliminary data.</text>
</comment>
<dbReference type="EMBL" id="JABSTU010000008">
    <property type="protein sequence ID" value="KAH8024414.1"/>
    <property type="molecule type" value="Genomic_DNA"/>
</dbReference>
<evidence type="ECO:0000313" key="3">
    <source>
        <dbReference type="Proteomes" id="UP000821866"/>
    </source>
</evidence>
<feature type="domain" description="DUF5641" evidence="1">
    <location>
        <begin position="19"/>
        <end position="111"/>
    </location>
</feature>